<dbReference type="PANTHER" id="PTHR43364:SF4">
    <property type="entry name" value="NAD(P)-LINKED OXIDOREDUCTASE SUPERFAMILY PROTEIN"/>
    <property type="match status" value="1"/>
</dbReference>
<dbReference type="RefSeq" id="WP_203746989.1">
    <property type="nucleotide sequence ID" value="NZ_BONF01000019.1"/>
</dbReference>
<protein>
    <submittedName>
        <fullName evidence="3">Aldo/keto reductase</fullName>
    </submittedName>
</protein>
<reference evidence="3 4" key="1">
    <citation type="submission" date="2021-01" db="EMBL/GenBank/DDBJ databases">
        <title>Whole genome shotgun sequence of Catellatospora bangladeshensis NBRC 107357.</title>
        <authorList>
            <person name="Komaki H."/>
            <person name="Tamura T."/>
        </authorList>
    </citation>
    <scope>NUCLEOTIDE SEQUENCE [LARGE SCALE GENOMIC DNA]</scope>
    <source>
        <strain evidence="3 4">NBRC 107357</strain>
    </source>
</reference>
<dbReference type="CDD" id="cd19086">
    <property type="entry name" value="AKR_AKR11C1"/>
    <property type="match status" value="1"/>
</dbReference>
<dbReference type="Proteomes" id="UP000601223">
    <property type="component" value="Unassembled WGS sequence"/>
</dbReference>
<dbReference type="Pfam" id="PF00248">
    <property type="entry name" value="Aldo_ket_red"/>
    <property type="match status" value="1"/>
</dbReference>
<dbReference type="SUPFAM" id="SSF51430">
    <property type="entry name" value="NAD(P)-linked oxidoreductase"/>
    <property type="match status" value="1"/>
</dbReference>
<organism evidence="3 4">
    <name type="scientific">Catellatospora bangladeshensis</name>
    <dbReference type="NCBI Taxonomy" id="310355"/>
    <lineage>
        <taxon>Bacteria</taxon>
        <taxon>Bacillati</taxon>
        <taxon>Actinomycetota</taxon>
        <taxon>Actinomycetes</taxon>
        <taxon>Micromonosporales</taxon>
        <taxon>Micromonosporaceae</taxon>
        <taxon>Catellatospora</taxon>
    </lineage>
</organism>
<dbReference type="PANTHER" id="PTHR43364">
    <property type="entry name" value="NADH-SPECIFIC METHYLGLYOXAL REDUCTASE-RELATED"/>
    <property type="match status" value="1"/>
</dbReference>
<evidence type="ECO:0000313" key="4">
    <source>
        <dbReference type="Proteomes" id="UP000601223"/>
    </source>
</evidence>
<dbReference type="GO" id="GO:0016491">
    <property type="term" value="F:oxidoreductase activity"/>
    <property type="evidence" value="ECO:0007669"/>
    <property type="project" value="UniProtKB-KW"/>
</dbReference>
<dbReference type="Gene3D" id="3.20.20.100">
    <property type="entry name" value="NADP-dependent oxidoreductase domain"/>
    <property type="match status" value="1"/>
</dbReference>
<evidence type="ECO:0000259" key="2">
    <source>
        <dbReference type="Pfam" id="PF00248"/>
    </source>
</evidence>
<dbReference type="GO" id="GO:0005829">
    <property type="term" value="C:cytosol"/>
    <property type="evidence" value="ECO:0007669"/>
    <property type="project" value="TreeGrafter"/>
</dbReference>
<evidence type="ECO:0000313" key="3">
    <source>
        <dbReference type="EMBL" id="GIF82169.1"/>
    </source>
</evidence>
<comment type="caution">
    <text evidence="3">The sequence shown here is derived from an EMBL/GenBank/DDBJ whole genome shotgun (WGS) entry which is preliminary data.</text>
</comment>
<proteinExistence type="predicted"/>
<dbReference type="InterPro" id="IPR050523">
    <property type="entry name" value="AKR_Detox_Biosynth"/>
</dbReference>
<dbReference type="InterPro" id="IPR036812">
    <property type="entry name" value="NAD(P)_OxRdtase_dom_sf"/>
</dbReference>
<feature type="domain" description="NADP-dependent oxidoreductase" evidence="2">
    <location>
        <begin position="16"/>
        <end position="326"/>
    </location>
</feature>
<evidence type="ECO:0000256" key="1">
    <source>
        <dbReference type="ARBA" id="ARBA00023002"/>
    </source>
</evidence>
<accession>A0A8J3JGE8</accession>
<keyword evidence="1" id="KW-0560">Oxidoreductase</keyword>
<keyword evidence="4" id="KW-1185">Reference proteome</keyword>
<sequence length="331" mass="35258">MTTRTLGRSGIEVSALGMGCWAIGGPFWGEDGQPYGWGEVDDDESIRTVHRALDLGITLFDTSSNYGAGHSERVLGRALAGRRDDVVLASKFGYTTVEETRLATGEDATPEYAVSCLDGILRRLGTDYLDLYQLHLGGLPISQALDLVATLEDLVAQGRIRAYGWSTDDAERAAAFAKAGAHCATVQYDSSVLNDNAAMVEVLAACDLGGLNRGPLAMGLLTGKYHGTAGLIGGDDVRGRSPEWLQWFDDGVPTPAWAARVDRVREALTSDGRTLAQGALGWLLARSPHNLPIPGCRTVAQAEENFAPLALTPLPADAFTEVESLLADLRA</sequence>
<gene>
    <name evidence="3" type="ORF">Cba03nite_35180</name>
</gene>
<dbReference type="InterPro" id="IPR023210">
    <property type="entry name" value="NADP_OxRdtase_dom"/>
</dbReference>
<dbReference type="EMBL" id="BONF01000019">
    <property type="protein sequence ID" value="GIF82169.1"/>
    <property type="molecule type" value="Genomic_DNA"/>
</dbReference>
<dbReference type="AlphaFoldDB" id="A0A8J3JGE8"/>
<name>A0A8J3JGE8_9ACTN</name>